<evidence type="ECO:0000313" key="4">
    <source>
        <dbReference type="EMBL" id="KAG0686831.1"/>
    </source>
</evidence>
<evidence type="ECO:0000259" key="3">
    <source>
        <dbReference type="PROSITE" id="PS50102"/>
    </source>
</evidence>
<dbReference type="PANTHER" id="PTHR48034">
    <property type="entry name" value="TRANSFORMER-2 SEX-DETERMINING PROTEIN-RELATED"/>
    <property type="match status" value="1"/>
</dbReference>
<feature type="compositionally biased region" description="Acidic residues" evidence="2">
    <location>
        <begin position="44"/>
        <end position="58"/>
    </location>
</feature>
<feature type="region of interest" description="Disordered" evidence="2">
    <location>
        <begin position="585"/>
        <end position="638"/>
    </location>
</feature>
<keyword evidence="1" id="KW-0694">RNA-binding</keyword>
<dbReference type="SUPFAM" id="SSF54928">
    <property type="entry name" value="RNA-binding domain, RBD"/>
    <property type="match status" value="2"/>
</dbReference>
<evidence type="ECO:0000313" key="5">
    <source>
        <dbReference type="Proteomes" id="UP000697127"/>
    </source>
</evidence>
<dbReference type="AlphaFoldDB" id="A0A9P6WH87"/>
<dbReference type="Pfam" id="PF00076">
    <property type="entry name" value="RRM_1"/>
    <property type="match status" value="2"/>
</dbReference>
<dbReference type="InterPro" id="IPR012677">
    <property type="entry name" value="Nucleotide-bd_a/b_plait_sf"/>
</dbReference>
<feature type="compositionally biased region" description="Polar residues" evidence="2">
    <location>
        <begin position="65"/>
        <end position="80"/>
    </location>
</feature>
<dbReference type="Gene3D" id="3.30.70.330">
    <property type="match status" value="2"/>
</dbReference>
<keyword evidence="5" id="KW-1185">Reference proteome</keyword>
<comment type="caution">
    <text evidence="4">The sequence shown here is derived from an EMBL/GenBank/DDBJ whole genome shotgun (WGS) entry which is preliminary data.</text>
</comment>
<dbReference type="InterPro" id="IPR000504">
    <property type="entry name" value="RRM_dom"/>
</dbReference>
<feature type="region of interest" description="Disordered" evidence="2">
    <location>
        <begin position="96"/>
        <end position="186"/>
    </location>
</feature>
<dbReference type="OrthoDB" id="410044at2759"/>
<proteinExistence type="predicted"/>
<name>A0A9P6WH87_9ASCO</name>
<sequence length="819" mass="94019">MSHISNKPIHLNFRHSKNADGMELTAVTGPLVSSNDYENLTSNDDNDDNDNDDNDENSSIDSSFKNDNVTIDSNTNTLDTNYITCTSKTNTINRNNLTLNKTKKNKQRSKIVNVQNRNKSDNVHNTQMFANINDEKDNHNDNDSDNDDDGNSAIHFSSDFESSNDDVDDAKANLSDNDDDDDDDSENISDNFLIDKLLNTSGSDDGKKIDISGTANMKANDFDKESKEIRGRPSACVFVASLSSNIGDDVLCQSVTNHFKQWGNITLVKVLRDPANRPYAFVQYATDEEADNAIVEGQHSILHGRTVRCEKARVNRTLYLELKNSVISKKIMKRLLSRFGEVERLIAVNDDFNPIKKSNVPSRNYFCKYVFRQDAIGAFANLKSKPNWNVEWAQNLEDEYKDIPEVTIDKLSVFVGHLDPRISREDLLERFEKHGKIKEAILVNRPLSNFAFIKFTTKEAAAAAVDSENHSMFKFKTIHVQYRELYNNFRRKYSNEGGNDENSMKLNLAPPPVNFRRHTPYHSKKPNYYNKNNQHLNNRKTSSYYNKNNNFFDNVNIDNPDKDDDNNIPKTFSQAMKMKHLYQPKGRFNFSSHPSNYSNSGNNKFNKIPNMNPSRKSHSSNSTKYPDSKSGNSEKSAGIDDVEILTGMNEVDTYDKNVEKNTFEKNIKDGNSLGQHDLDNDTVTVKSANIYGTAPKTSYTNTSVDNYEMDLNMRMQNQSSQPQYSYYYYYPTKHMPYMNNQRYPMMQNGTNMNNLPPQSSNIPYYYAPYSNYPPETPNTQMSHMYPPVYYYYNQMPMAENGDQQFFRNKEMTDESFHDN</sequence>
<reference evidence="4" key="1">
    <citation type="submission" date="2020-11" db="EMBL/GenBank/DDBJ databases">
        <title>Kefir isolates.</title>
        <authorList>
            <person name="Marcisauskas S."/>
            <person name="Kim Y."/>
            <person name="Blasche S."/>
        </authorList>
    </citation>
    <scope>NUCLEOTIDE SEQUENCE</scope>
    <source>
        <strain evidence="4">Olga-1</strain>
    </source>
</reference>
<feature type="domain" description="RRM" evidence="3">
    <location>
        <begin position="411"/>
        <end position="485"/>
    </location>
</feature>
<dbReference type="SMART" id="SM00360">
    <property type="entry name" value="RRM"/>
    <property type="match status" value="2"/>
</dbReference>
<accession>A0A9P6WH87</accession>
<feature type="compositionally biased region" description="Polar residues" evidence="2">
    <location>
        <begin position="110"/>
        <end position="130"/>
    </location>
</feature>
<feature type="compositionally biased region" description="Acidic residues" evidence="2">
    <location>
        <begin position="176"/>
        <end position="186"/>
    </location>
</feature>
<protein>
    <recommendedName>
        <fullName evidence="3">RRM domain-containing protein</fullName>
    </recommendedName>
</protein>
<dbReference type="Proteomes" id="UP000697127">
    <property type="component" value="Unassembled WGS sequence"/>
</dbReference>
<dbReference type="GO" id="GO:0003723">
    <property type="term" value="F:RNA binding"/>
    <property type="evidence" value="ECO:0007669"/>
    <property type="project" value="UniProtKB-UniRule"/>
</dbReference>
<evidence type="ECO:0000256" key="2">
    <source>
        <dbReference type="SAM" id="MobiDB-lite"/>
    </source>
</evidence>
<dbReference type="PROSITE" id="PS50102">
    <property type="entry name" value="RRM"/>
    <property type="match status" value="2"/>
</dbReference>
<dbReference type="EMBL" id="PUHW01000367">
    <property type="protein sequence ID" value="KAG0686831.1"/>
    <property type="molecule type" value="Genomic_DNA"/>
</dbReference>
<dbReference type="InterPro" id="IPR035979">
    <property type="entry name" value="RBD_domain_sf"/>
</dbReference>
<dbReference type="InterPro" id="IPR050441">
    <property type="entry name" value="RBM"/>
</dbReference>
<feature type="region of interest" description="Disordered" evidence="2">
    <location>
        <begin position="33"/>
        <end position="80"/>
    </location>
</feature>
<evidence type="ECO:0000256" key="1">
    <source>
        <dbReference type="PROSITE-ProRule" id="PRU00176"/>
    </source>
</evidence>
<gene>
    <name evidence="4" type="ORF">C6P40_003292</name>
</gene>
<feature type="compositionally biased region" description="Basic and acidic residues" evidence="2">
    <location>
        <begin position="133"/>
        <end position="142"/>
    </location>
</feature>
<feature type="compositionally biased region" description="Polar residues" evidence="2">
    <location>
        <begin position="589"/>
        <end position="635"/>
    </location>
</feature>
<feature type="domain" description="RRM" evidence="3">
    <location>
        <begin position="235"/>
        <end position="314"/>
    </location>
</feature>
<organism evidence="4 5">
    <name type="scientific">Pichia californica</name>
    <dbReference type="NCBI Taxonomy" id="460514"/>
    <lineage>
        <taxon>Eukaryota</taxon>
        <taxon>Fungi</taxon>
        <taxon>Dikarya</taxon>
        <taxon>Ascomycota</taxon>
        <taxon>Saccharomycotina</taxon>
        <taxon>Pichiomycetes</taxon>
        <taxon>Pichiales</taxon>
        <taxon>Pichiaceae</taxon>
        <taxon>Pichia</taxon>
    </lineage>
</organism>